<keyword evidence="8 9" id="KW-0472">Membrane</keyword>
<evidence type="ECO:0000256" key="1">
    <source>
        <dbReference type="ARBA" id="ARBA00004651"/>
    </source>
</evidence>
<feature type="transmembrane region" description="Helical" evidence="9">
    <location>
        <begin position="81"/>
        <end position="99"/>
    </location>
</feature>
<protein>
    <recommendedName>
        <fullName evidence="9">Cobalamin biosynthesis protein CobD</fullName>
    </recommendedName>
</protein>
<evidence type="ECO:0000256" key="2">
    <source>
        <dbReference type="ARBA" id="ARBA00004953"/>
    </source>
</evidence>
<keyword evidence="6 9" id="KW-0812">Transmembrane</keyword>
<evidence type="ECO:0000256" key="5">
    <source>
        <dbReference type="ARBA" id="ARBA00022573"/>
    </source>
</evidence>
<dbReference type="Pfam" id="PF03186">
    <property type="entry name" value="CobD_Cbib"/>
    <property type="match status" value="1"/>
</dbReference>
<evidence type="ECO:0000256" key="3">
    <source>
        <dbReference type="ARBA" id="ARBA00006263"/>
    </source>
</evidence>
<comment type="subcellular location">
    <subcellularLocation>
        <location evidence="1 9">Cell membrane</location>
        <topology evidence="1 9">Multi-pass membrane protein</topology>
    </subcellularLocation>
</comment>
<evidence type="ECO:0000313" key="11">
    <source>
        <dbReference type="Proteomes" id="UP000228886"/>
    </source>
</evidence>
<gene>
    <name evidence="9 10" type="primary">cobD</name>
    <name evidence="10" type="ORF">COS11_01795</name>
</gene>
<keyword evidence="5 9" id="KW-0169">Cobalamin biosynthesis</keyword>
<accession>A0A2M7E9T9</accession>
<dbReference type="GO" id="GO:0048472">
    <property type="term" value="F:threonine-phosphate decarboxylase activity"/>
    <property type="evidence" value="ECO:0007669"/>
    <property type="project" value="InterPro"/>
</dbReference>
<reference evidence="11" key="1">
    <citation type="submission" date="2017-09" db="EMBL/GenBank/DDBJ databases">
        <title>Depth-based differentiation of microbial function through sediment-hosted aquifers and enrichment of novel symbionts in the deep terrestrial subsurface.</title>
        <authorList>
            <person name="Probst A.J."/>
            <person name="Ladd B."/>
            <person name="Jarett J.K."/>
            <person name="Geller-Mcgrath D.E."/>
            <person name="Sieber C.M.K."/>
            <person name="Emerson J.B."/>
            <person name="Anantharaman K."/>
            <person name="Thomas B.C."/>
            <person name="Malmstrom R."/>
            <person name="Stieglmeier M."/>
            <person name="Klingl A."/>
            <person name="Woyke T."/>
            <person name="Ryan C.M."/>
            <person name="Banfield J.F."/>
        </authorList>
    </citation>
    <scope>NUCLEOTIDE SEQUENCE [LARGE SCALE GENOMIC DNA]</scope>
</reference>
<dbReference type="InterPro" id="IPR004485">
    <property type="entry name" value="Cobalamin_biosynth_CobD/CbiB"/>
</dbReference>
<proteinExistence type="inferred from homology"/>
<feature type="transmembrane region" description="Helical" evidence="9">
    <location>
        <begin position="162"/>
        <end position="179"/>
    </location>
</feature>
<feature type="transmembrane region" description="Helical" evidence="9">
    <location>
        <begin position="318"/>
        <end position="346"/>
    </location>
</feature>
<dbReference type="HAMAP" id="MF_00024">
    <property type="entry name" value="CobD_CbiB"/>
    <property type="match status" value="1"/>
</dbReference>
<comment type="caution">
    <text evidence="10">The sequence shown here is derived from an EMBL/GenBank/DDBJ whole genome shotgun (WGS) entry which is preliminary data.</text>
</comment>
<evidence type="ECO:0000313" key="10">
    <source>
        <dbReference type="EMBL" id="PIV64512.1"/>
    </source>
</evidence>
<name>A0A2M7E9T9_9BACT</name>
<comment type="pathway">
    <text evidence="2 9">Cofactor biosynthesis; adenosylcobalamin biosynthesis.</text>
</comment>
<dbReference type="Proteomes" id="UP000228886">
    <property type="component" value="Unassembled WGS sequence"/>
</dbReference>
<feature type="transmembrane region" description="Helical" evidence="9">
    <location>
        <begin position="54"/>
        <end position="75"/>
    </location>
</feature>
<dbReference type="PANTHER" id="PTHR34308">
    <property type="entry name" value="COBALAMIN BIOSYNTHESIS PROTEIN CBIB"/>
    <property type="match status" value="1"/>
</dbReference>
<evidence type="ECO:0000256" key="6">
    <source>
        <dbReference type="ARBA" id="ARBA00022692"/>
    </source>
</evidence>
<evidence type="ECO:0000256" key="9">
    <source>
        <dbReference type="HAMAP-Rule" id="MF_00024"/>
    </source>
</evidence>
<dbReference type="PANTHER" id="PTHR34308:SF1">
    <property type="entry name" value="COBALAMIN BIOSYNTHESIS PROTEIN CBIB"/>
    <property type="match status" value="1"/>
</dbReference>
<keyword evidence="7 9" id="KW-1133">Transmembrane helix</keyword>
<organism evidence="10 11">
    <name type="scientific">bacterium (Candidatus Ratteibacteria) CG01_land_8_20_14_3_00_40_19</name>
    <dbReference type="NCBI Taxonomy" id="2014290"/>
    <lineage>
        <taxon>Bacteria</taxon>
        <taxon>Candidatus Ratteibacteria</taxon>
    </lineage>
</organism>
<keyword evidence="4 9" id="KW-1003">Cell membrane</keyword>
<feature type="transmembrane region" description="Helical" evidence="9">
    <location>
        <begin position="6"/>
        <end position="27"/>
    </location>
</feature>
<dbReference type="NCBIfam" id="TIGR00380">
    <property type="entry name" value="cobal_cbiB"/>
    <property type="match status" value="1"/>
</dbReference>
<dbReference type="UniPathway" id="UPA00148"/>
<dbReference type="AlphaFoldDB" id="A0A2M7E9T9"/>
<evidence type="ECO:0000256" key="7">
    <source>
        <dbReference type="ARBA" id="ARBA00022989"/>
    </source>
</evidence>
<dbReference type="GO" id="GO:0005886">
    <property type="term" value="C:plasma membrane"/>
    <property type="evidence" value="ECO:0007669"/>
    <property type="project" value="UniProtKB-SubCell"/>
</dbReference>
<evidence type="ECO:0000256" key="8">
    <source>
        <dbReference type="ARBA" id="ARBA00023136"/>
    </source>
</evidence>
<dbReference type="GO" id="GO:0009236">
    <property type="term" value="P:cobalamin biosynthetic process"/>
    <property type="evidence" value="ECO:0007669"/>
    <property type="project" value="UniProtKB-UniRule"/>
</dbReference>
<comment type="function">
    <text evidence="9">Converts cobyric acid to cobinamide by the addition of aminopropanol on the F carboxylic group.</text>
</comment>
<evidence type="ECO:0000256" key="4">
    <source>
        <dbReference type="ARBA" id="ARBA00022475"/>
    </source>
</evidence>
<sequence length="347" mass="38933">MCINEYLLYPVIIAYFLDLAFGDPYWFPHPVKGMGRAVTYFESRLRRIFQSQKFAGFLLVLIIAGGSYLIVWAIIKWAGRVNLWLQFGLSSFLIFTVLSTRSLGREAKKVYDALLKKNFPLAQSRVGAIVGRDTENLNEEEIIRATVESVAESSVDGIISPLFYALLGGAPLALAYKAVNTLDSMVGYKNKRYVHFGWFAAKLDDLANWIPARIGGLLIPLASFLLRNKLHPHLPPPPLRGRIEERGRRDSYAMRLKDIFQIVWKDGKKSPSPNAGIPQAAFAGALSIQLGGSNFYNGERIDKPLIGKELKKKKSEDILRGISLMWFTSLIFFLLGVAICFSLNLLK</sequence>
<dbReference type="EMBL" id="PETL01000092">
    <property type="protein sequence ID" value="PIV64512.1"/>
    <property type="molecule type" value="Genomic_DNA"/>
</dbReference>
<dbReference type="GO" id="GO:0015420">
    <property type="term" value="F:ABC-type vitamin B12 transporter activity"/>
    <property type="evidence" value="ECO:0007669"/>
    <property type="project" value="UniProtKB-UniRule"/>
</dbReference>
<comment type="similarity">
    <text evidence="3 9">Belongs to the CobD/CbiB family.</text>
</comment>